<evidence type="ECO:0000313" key="1">
    <source>
        <dbReference type="EMBL" id="KAI4341168.1"/>
    </source>
</evidence>
<reference evidence="2" key="1">
    <citation type="journal article" date="2023" name="Front. Plant Sci.">
        <title>Chromosomal-level genome assembly of Melastoma candidum provides insights into trichome evolution.</title>
        <authorList>
            <person name="Zhong Y."/>
            <person name="Wu W."/>
            <person name="Sun C."/>
            <person name="Zou P."/>
            <person name="Liu Y."/>
            <person name="Dai S."/>
            <person name="Zhou R."/>
        </authorList>
    </citation>
    <scope>NUCLEOTIDE SEQUENCE [LARGE SCALE GENOMIC DNA]</scope>
</reference>
<sequence>MEVAPAVPLRSSNNINIPPKKTIEGTYQKKSQLEHILLRSDTYIGSVEKHTQMLWVYEDGKMVHRQKTTGGRNGYGAKLANIFSTEFVIETSDSKRQRKYKQVATSSPMGEKSNPVITKCKEGGNWTKVSFKPDLGKFSMTHLEDDVVALMKKRVVDMAGCLGKTVKV</sequence>
<organism evidence="1 2">
    <name type="scientific">Melastoma candidum</name>
    <dbReference type="NCBI Taxonomy" id="119954"/>
    <lineage>
        <taxon>Eukaryota</taxon>
        <taxon>Viridiplantae</taxon>
        <taxon>Streptophyta</taxon>
        <taxon>Embryophyta</taxon>
        <taxon>Tracheophyta</taxon>
        <taxon>Spermatophyta</taxon>
        <taxon>Magnoliopsida</taxon>
        <taxon>eudicotyledons</taxon>
        <taxon>Gunneridae</taxon>
        <taxon>Pentapetalae</taxon>
        <taxon>rosids</taxon>
        <taxon>malvids</taxon>
        <taxon>Myrtales</taxon>
        <taxon>Melastomataceae</taxon>
        <taxon>Melastomatoideae</taxon>
        <taxon>Melastomateae</taxon>
        <taxon>Melastoma</taxon>
    </lineage>
</organism>
<name>A0ACB9NXD7_9MYRT</name>
<keyword evidence="2" id="KW-1185">Reference proteome</keyword>
<comment type="caution">
    <text evidence="1">The sequence shown here is derived from an EMBL/GenBank/DDBJ whole genome shotgun (WGS) entry which is preliminary data.</text>
</comment>
<dbReference type="Proteomes" id="UP001057402">
    <property type="component" value="Chromosome 7"/>
</dbReference>
<accession>A0ACB9NXD7</accession>
<proteinExistence type="predicted"/>
<dbReference type="EMBL" id="CM042886">
    <property type="protein sequence ID" value="KAI4341168.1"/>
    <property type="molecule type" value="Genomic_DNA"/>
</dbReference>
<protein>
    <submittedName>
        <fullName evidence="1">Uncharacterized protein</fullName>
    </submittedName>
</protein>
<gene>
    <name evidence="1" type="ORF">MLD38_025925</name>
</gene>
<evidence type="ECO:0000313" key="2">
    <source>
        <dbReference type="Proteomes" id="UP001057402"/>
    </source>
</evidence>